<dbReference type="Pfam" id="PF00179">
    <property type="entry name" value="UQ_con"/>
    <property type="match status" value="1"/>
</dbReference>
<comment type="similarity">
    <text evidence="4">Belongs to the ubiquitin-conjugating enzyme family.</text>
</comment>
<keyword evidence="4" id="KW-0067">ATP-binding</keyword>
<gene>
    <name evidence="6" type="ORF">CYME_CMP181C</name>
</gene>
<evidence type="ECO:0000256" key="3">
    <source>
        <dbReference type="PROSITE-ProRule" id="PRU10133"/>
    </source>
</evidence>
<evidence type="ECO:0000259" key="5">
    <source>
        <dbReference type="PROSITE" id="PS50127"/>
    </source>
</evidence>
<dbReference type="EMBL" id="AP006498">
    <property type="protein sequence ID" value="BAM81811.1"/>
    <property type="molecule type" value="Genomic_DNA"/>
</dbReference>
<feature type="active site" description="Glycyl thioester intermediate" evidence="3">
    <location>
        <position position="104"/>
    </location>
</feature>
<evidence type="ECO:0000256" key="4">
    <source>
        <dbReference type="RuleBase" id="RU362109"/>
    </source>
</evidence>
<dbReference type="GO" id="GO:0016740">
    <property type="term" value="F:transferase activity"/>
    <property type="evidence" value="ECO:0007669"/>
    <property type="project" value="UniProtKB-KW"/>
</dbReference>
<reference evidence="6 7" key="2">
    <citation type="journal article" date="2007" name="BMC Biol.">
        <title>A 100%-complete sequence reveals unusually simple genomic features in the hot-spring red alga Cyanidioschyzon merolae.</title>
        <authorList>
            <person name="Nozaki H."/>
            <person name="Takano H."/>
            <person name="Misumi O."/>
            <person name="Terasawa K."/>
            <person name="Matsuzaki M."/>
            <person name="Maruyama S."/>
            <person name="Nishida K."/>
            <person name="Yagisawa F."/>
            <person name="Yoshida Y."/>
            <person name="Fujiwara T."/>
            <person name="Takio S."/>
            <person name="Tamura K."/>
            <person name="Chung S.J."/>
            <person name="Nakamura S."/>
            <person name="Kuroiwa H."/>
            <person name="Tanaka K."/>
            <person name="Sato N."/>
            <person name="Kuroiwa T."/>
        </authorList>
    </citation>
    <scope>NUCLEOTIDE SEQUENCE [LARGE SCALE GENOMIC DNA]</scope>
    <source>
        <strain evidence="6 7">10D</strain>
    </source>
</reference>
<keyword evidence="1" id="KW-0808">Transferase</keyword>
<evidence type="ECO:0000313" key="7">
    <source>
        <dbReference type="Proteomes" id="UP000007014"/>
    </source>
</evidence>
<dbReference type="STRING" id="280699.M1UV82"/>
<dbReference type="PANTHER" id="PTHR24067">
    <property type="entry name" value="UBIQUITIN-CONJUGATING ENZYME E2"/>
    <property type="match status" value="1"/>
</dbReference>
<dbReference type="AlphaFoldDB" id="M1UV82"/>
<sequence length="211" mass="23896">MSSQEIPCSSQNTRIEFGRAAKRLQSELSSLMLESVPGVSAFPESDDILTWRGTIRGTEHSPYSGMRFHLALKFPQNYPFSPPTVTFVTRCFHPNIDYASGTICLDILKEHWSSTFTVKTILLSIQSLLDEPNVESPLNVQAAGLWETDPREFREVCIAKYEEATGEKIVSADYSQRNEGKSEQHARRVPAPLYKSNPMVANRVHRYRNQS</sequence>
<reference evidence="6 7" key="1">
    <citation type="journal article" date="2004" name="Nature">
        <title>Genome sequence of the ultrasmall unicellular red alga Cyanidioschyzon merolae 10D.</title>
        <authorList>
            <person name="Matsuzaki M."/>
            <person name="Misumi O."/>
            <person name="Shin-i T."/>
            <person name="Maruyama S."/>
            <person name="Takahara M."/>
            <person name="Miyagishima S."/>
            <person name="Mori T."/>
            <person name="Nishida K."/>
            <person name="Yagisawa F."/>
            <person name="Nishida K."/>
            <person name="Yoshida Y."/>
            <person name="Nishimura Y."/>
            <person name="Nakao S."/>
            <person name="Kobayashi T."/>
            <person name="Momoyama Y."/>
            <person name="Higashiyama T."/>
            <person name="Minoda A."/>
            <person name="Sano M."/>
            <person name="Nomoto H."/>
            <person name="Oishi K."/>
            <person name="Hayashi H."/>
            <person name="Ohta F."/>
            <person name="Nishizaka S."/>
            <person name="Haga S."/>
            <person name="Miura S."/>
            <person name="Morishita T."/>
            <person name="Kabeya Y."/>
            <person name="Terasawa K."/>
            <person name="Suzuki Y."/>
            <person name="Ishii Y."/>
            <person name="Asakawa S."/>
            <person name="Takano H."/>
            <person name="Ohta N."/>
            <person name="Kuroiwa H."/>
            <person name="Tanaka K."/>
            <person name="Shimizu N."/>
            <person name="Sugano S."/>
            <person name="Sato N."/>
            <person name="Nozaki H."/>
            <person name="Ogasawara N."/>
            <person name="Kohara Y."/>
            <person name="Kuroiwa T."/>
        </authorList>
    </citation>
    <scope>NUCLEOTIDE SEQUENCE [LARGE SCALE GENOMIC DNA]</scope>
    <source>
        <strain evidence="6 7">10D</strain>
    </source>
</reference>
<dbReference type="InterPro" id="IPR050113">
    <property type="entry name" value="Ub_conjugating_enzyme"/>
</dbReference>
<dbReference type="Gene3D" id="3.10.110.10">
    <property type="entry name" value="Ubiquitin Conjugating Enzyme"/>
    <property type="match status" value="1"/>
</dbReference>
<dbReference type="OMA" id="PKDNHAV"/>
<dbReference type="SUPFAM" id="SSF54495">
    <property type="entry name" value="UBC-like"/>
    <property type="match status" value="1"/>
</dbReference>
<keyword evidence="7" id="KW-1185">Reference proteome</keyword>
<dbReference type="Gramene" id="CMP181CT">
    <property type="protein sequence ID" value="CMP181CT"/>
    <property type="gene ID" value="CMP181C"/>
</dbReference>
<keyword evidence="4" id="KW-0547">Nucleotide-binding</keyword>
<proteinExistence type="inferred from homology"/>
<accession>M1UV82</accession>
<dbReference type="SMART" id="SM00212">
    <property type="entry name" value="UBCc"/>
    <property type="match status" value="1"/>
</dbReference>
<keyword evidence="2 4" id="KW-0833">Ubl conjugation pathway</keyword>
<feature type="domain" description="UBC core" evidence="5">
    <location>
        <begin position="19"/>
        <end position="166"/>
    </location>
</feature>
<dbReference type="Proteomes" id="UP000007014">
    <property type="component" value="Chromosome 16"/>
</dbReference>
<evidence type="ECO:0000313" key="6">
    <source>
        <dbReference type="EMBL" id="BAM81811.1"/>
    </source>
</evidence>
<dbReference type="InterPro" id="IPR000608">
    <property type="entry name" value="UBC"/>
</dbReference>
<dbReference type="InterPro" id="IPR016135">
    <property type="entry name" value="UBQ-conjugating_enzyme/RWD"/>
</dbReference>
<dbReference type="InterPro" id="IPR023313">
    <property type="entry name" value="UBQ-conjugating_AS"/>
</dbReference>
<dbReference type="RefSeq" id="XP_005537847.1">
    <property type="nucleotide sequence ID" value="XM_005537790.1"/>
</dbReference>
<dbReference type="GeneID" id="16996124"/>
<protein>
    <submittedName>
        <fullName evidence="6">Similar to ubiquitin conjugating enzyme E2</fullName>
    </submittedName>
</protein>
<dbReference type="HOGENOM" id="CLU_030988_9_0_1"/>
<evidence type="ECO:0000256" key="1">
    <source>
        <dbReference type="ARBA" id="ARBA00022679"/>
    </source>
</evidence>
<dbReference type="KEGG" id="cme:CYME_CMP181C"/>
<dbReference type="CDD" id="cd23791">
    <property type="entry name" value="UBCc_UBE2C"/>
    <property type="match status" value="1"/>
</dbReference>
<dbReference type="PROSITE" id="PS00183">
    <property type="entry name" value="UBC_1"/>
    <property type="match status" value="1"/>
</dbReference>
<dbReference type="GO" id="GO:0005524">
    <property type="term" value="F:ATP binding"/>
    <property type="evidence" value="ECO:0007669"/>
    <property type="project" value="UniProtKB-UniRule"/>
</dbReference>
<organism evidence="6 7">
    <name type="scientific">Cyanidioschyzon merolae (strain NIES-3377 / 10D)</name>
    <name type="common">Unicellular red alga</name>
    <dbReference type="NCBI Taxonomy" id="280699"/>
    <lineage>
        <taxon>Eukaryota</taxon>
        <taxon>Rhodophyta</taxon>
        <taxon>Bangiophyceae</taxon>
        <taxon>Cyanidiales</taxon>
        <taxon>Cyanidiaceae</taxon>
        <taxon>Cyanidioschyzon</taxon>
    </lineage>
</organism>
<dbReference type="PROSITE" id="PS50127">
    <property type="entry name" value="UBC_2"/>
    <property type="match status" value="1"/>
</dbReference>
<name>M1UV82_CYAM1</name>
<dbReference type="eggNOG" id="KOG0421">
    <property type="taxonomic scope" value="Eukaryota"/>
</dbReference>
<dbReference type="OrthoDB" id="10253686at2759"/>
<evidence type="ECO:0000256" key="2">
    <source>
        <dbReference type="ARBA" id="ARBA00022786"/>
    </source>
</evidence>